<dbReference type="HOGENOM" id="CLU_2692918_0_0_1"/>
<dbReference type="AlphaFoldDB" id="F0W6F5"/>
<organism evidence="1">
    <name type="scientific">Albugo laibachii Nc14</name>
    <dbReference type="NCBI Taxonomy" id="890382"/>
    <lineage>
        <taxon>Eukaryota</taxon>
        <taxon>Sar</taxon>
        <taxon>Stramenopiles</taxon>
        <taxon>Oomycota</taxon>
        <taxon>Peronosporomycetes</taxon>
        <taxon>Albuginales</taxon>
        <taxon>Albuginaceae</taxon>
        <taxon>Albugo</taxon>
    </lineage>
</organism>
<evidence type="ECO:0000313" key="1">
    <source>
        <dbReference type="EMBL" id="CCA16699.1"/>
    </source>
</evidence>
<reference evidence="1" key="2">
    <citation type="submission" date="2011-02" db="EMBL/GenBank/DDBJ databases">
        <authorList>
            <person name="MacLean D."/>
        </authorList>
    </citation>
    <scope>NUCLEOTIDE SEQUENCE</scope>
</reference>
<sequence length="74" mass="8499">MRTIERARLRRSTLEVAEEEVEESYPCSASDDLSVTSLLYIMRSTSRVRKISRTITDLHETTSPLDIPANWSNI</sequence>
<protein>
    <submittedName>
        <fullName evidence="1">AlNc14C24G2454 protein</fullName>
    </submittedName>
</protein>
<accession>F0W6F5</accession>
<gene>
    <name evidence="1" type="primary">AlNc14C24G2454</name>
    <name evidence="1" type="ORF">ALNC14_028420</name>
</gene>
<dbReference type="EMBL" id="FR824069">
    <property type="protein sequence ID" value="CCA16699.1"/>
    <property type="molecule type" value="Genomic_DNA"/>
</dbReference>
<proteinExistence type="predicted"/>
<name>F0W6F5_9STRA</name>
<reference evidence="1" key="1">
    <citation type="journal article" date="2011" name="PLoS Biol.">
        <title>Gene gain and loss during evolution of obligate parasitism in the white rust pathogen of Arabidopsis thaliana.</title>
        <authorList>
            <person name="Kemen E."/>
            <person name="Gardiner A."/>
            <person name="Schultz-Larsen T."/>
            <person name="Kemen A.C."/>
            <person name="Balmuth A.L."/>
            <person name="Robert-Seilaniantz A."/>
            <person name="Bailey K."/>
            <person name="Holub E."/>
            <person name="Studholme D.J."/>
            <person name="Maclean D."/>
            <person name="Jones J.D."/>
        </authorList>
    </citation>
    <scope>NUCLEOTIDE SEQUENCE</scope>
</reference>